<dbReference type="Gene3D" id="3.40.50.1980">
    <property type="entry name" value="Nitrogenase molybdenum iron protein domain"/>
    <property type="match status" value="2"/>
</dbReference>
<dbReference type="CDD" id="cd01144">
    <property type="entry name" value="BtuF"/>
    <property type="match status" value="1"/>
</dbReference>
<feature type="domain" description="Fe/B12 periplasmic-binding" evidence="1">
    <location>
        <begin position="5"/>
        <end position="293"/>
    </location>
</feature>
<organism evidence="2">
    <name type="scientific">marine metagenome</name>
    <dbReference type="NCBI Taxonomy" id="408172"/>
    <lineage>
        <taxon>unclassified sequences</taxon>
        <taxon>metagenomes</taxon>
        <taxon>ecological metagenomes</taxon>
    </lineage>
</organism>
<dbReference type="InterPro" id="IPR051030">
    <property type="entry name" value="Vitamin_B12-ABC_binding"/>
</dbReference>
<reference evidence="2" key="1">
    <citation type="submission" date="2018-05" db="EMBL/GenBank/DDBJ databases">
        <authorList>
            <person name="Lanie J.A."/>
            <person name="Ng W.-L."/>
            <person name="Kazmierczak K.M."/>
            <person name="Andrzejewski T.M."/>
            <person name="Davidsen T.M."/>
            <person name="Wayne K.J."/>
            <person name="Tettelin H."/>
            <person name="Glass J.I."/>
            <person name="Rusch D."/>
            <person name="Podicherti R."/>
            <person name="Tsui H.-C.T."/>
            <person name="Winkler M.E."/>
        </authorList>
    </citation>
    <scope>NUCLEOTIDE SEQUENCE</scope>
</reference>
<dbReference type="SUPFAM" id="SSF53807">
    <property type="entry name" value="Helical backbone' metal receptor"/>
    <property type="match status" value="1"/>
</dbReference>
<proteinExistence type="predicted"/>
<evidence type="ECO:0000259" key="1">
    <source>
        <dbReference type="PROSITE" id="PS50983"/>
    </source>
</evidence>
<dbReference type="EMBL" id="UINC01042836">
    <property type="protein sequence ID" value="SVB46002.1"/>
    <property type="molecule type" value="Genomic_DNA"/>
</dbReference>
<name>A0A382E6P5_9ZZZZ</name>
<accession>A0A382E6P5</accession>
<dbReference type="AlphaFoldDB" id="A0A382E6P5"/>
<dbReference type="PANTHER" id="PTHR42860">
    <property type="entry name" value="VITAMIN B12-BINDING PROTEIN"/>
    <property type="match status" value="1"/>
</dbReference>
<dbReference type="PROSITE" id="PS50983">
    <property type="entry name" value="FE_B12_PBP"/>
    <property type="match status" value="1"/>
</dbReference>
<sequence>MTEPRIVSLLASATEIVCALGYEDALIARSHECDYPASITTLPVCTGSKIERQTSSRDIDGQVKTIVEQGMSVYHVDGVLLKRLQPDFVVTQIQCEVCAASPKDIENALRDWTGAKPNIVSLEPNALADVWTDIKNVANAFGAPERGERLVAELRTRMKAIEAQAEKLDHRPSIVCIEWIDPLMAAGNWVPELVAMAAGENVFGKAGQPSPWLTWETLCQADPDVILILPCGYDIEESRQNMSALTGRMEWPTLSAVRMDRVYIADGNHYFNRPGPRLAESLEILAELLHPELFCFDHEGMGWERF</sequence>
<evidence type="ECO:0000313" key="2">
    <source>
        <dbReference type="EMBL" id="SVB46002.1"/>
    </source>
</evidence>
<protein>
    <recommendedName>
        <fullName evidence="1">Fe/B12 periplasmic-binding domain-containing protein</fullName>
    </recommendedName>
</protein>
<dbReference type="InterPro" id="IPR002491">
    <property type="entry name" value="ABC_transptr_periplasmic_BD"/>
</dbReference>
<dbReference type="Pfam" id="PF01497">
    <property type="entry name" value="Peripla_BP_2"/>
    <property type="match status" value="1"/>
</dbReference>
<dbReference type="PANTHER" id="PTHR42860:SF1">
    <property type="entry name" value="VITAMIN B12-BINDING PROTEIN"/>
    <property type="match status" value="1"/>
</dbReference>
<gene>
    <name evidence="2" type="ORF">METZ01_LOCUS198856</name>
</gene>